<feature type="transmembrane region" description="Helical" evidence="2">
    <location>
        <begin position="394"/>
        <end position="418"/>
    </location>
</feature>
<organism evidence="3 4">
    <name type="scientific">Paenarthrobacter aurescens (strain TC1)</name>
    <dbReference type="NCBI Taxonomy" id="290340"/>
    <lineage>
        <taxon>Bacteria</taxon>
        <taxon>Bacillati</taxon>
        <taxon>Actinomycetota</taxon>
        <taxon>Actinomycetes</taxon>
        <taxon>Micrococcales</taxon>
        <taxon>Micrococcaceae</taxon>
        <taxon>Paenarthrobacter</taxon>
    </lineage>
</organism>
<gene>
    <name evidence="3" type="ordered locus">AAur_1323</name>
</gene>
<evidence type="ECO:0000256" key="2">
    <source>
        <dbReference type="SAM" id="Phobius"/>
    </source>
</evidence>
<feature type="region of interest" description="Disordered" evidence="1">
    <location>
        <begin position="50"/>
        <end position="202"/>
    </location>
</feature>
<keyword evidence="2" id="KW-0812">Transmembrane</keyword>
<keyword evidence="4" id="KW-1185">Reference proteome</keyword>
<evidence type="ECO:0000313" key="4">
    <source>
        <dbReference type="Proteomes" id="UP000000637"/>
    </source>
</evidence>
<proteinExistence type="predicted"/>
<reference evidence="3 4" key="1">
    <citation type="journal article" date="2006" name="PLoS Genet.">
        <title>Secrets of soil survival revealed by the genome sequence of Arthrobacter aurescens TC1.</title>
        <authorList>
            <person name="Mongodin E.F."/>
            <person name="Shapir N."/>
            <person name="Daugherty S.C."/>
            <person name="DeBoy R.T."/>
            <person name="Emerson J.B."/>
            <person name="Shvartzbeyn A."/>
            <person name="Radune D."/>
            <person name="Vamathevan J."/>
            <person name="Riggs F."/>
            <person name="Grinberg V."/>
            <person name="Khouri H."/>
            <person name="Wackett L.P."/>
            <person name="Nelson K.E."/>
            <person name="Sadowsky M.J."/>
        </authorList>
    </citation>
    <scope>NUCLEOTIDE SEQUENCE [LARGE SCALE GENOMIC DNA]</scope>
    <source>
        <strain evidence="3 4">TC1</strain>
    </source>
</reference>
<name>A1R4E2_PAEAT</name>
<feature type="transmembrane region" description="Helical" evidence="2">
    <location>
        <begin position="339"/>
        <end position="361"/>
    </location>
</feature>
<protein>
    <submittedName>
        <fullName evidence="3">Integral membrane protein</fullName>
    </submittedName>
</protein>
<sequence>MQSEQASQEIWTLTTPVTAASQHRPYSYVSIWSQPGWHRVSLYCRAVGSNADKRAGSKQSPVDAYGSEPAVSDKSPKPQEPDTDVHEDPNEPAFDWMKPKTSSGASAATPAAKTGTTPVDAKPSVSPTTVTPAKGQPESRADRKAAEADNGAEPPLFADTLADASTAKQPSHYSEPLPTSALQVRPPDDEVARRNAEREQAAKVKPIGPRIFQVLLAVFYPVILLVLAVRAVTSPLFLWVEYNRPGFPGDGYGFSTDDRMTYGSYAVDYLSNWAGPRYLGGLVNQDGAKLFTDSEVSHMADVKLVILSSFGAGLLLIILSIIAIMYLRKRSTGGIRRGLFAGSIVTLVIIIALAVLAVLSWQQFFTEFHRIFFANGTWTFSLEDTLIRLFPGQFWIDAGIVIGALVFLAATVTFILTWPTKRRRGVGSTPAANEAEDPDEAAADADDADNLSKEPTGITR</sequence>
<dbReference type="Proteomes" id="UP000000637">
    <property type="component" value="Chromosome"/>
</dbReference>
<dbReference type="AlphaFoldDB" id="A1R4E2"/>
<feature type="compositionally biased region" description="Basic and acidic residues" evidence="1">
    <location>
        <begin position="74"/>
        <end position="89"/>
    </location>
</feature>
<dbReference type="InterPro" id="IPR010178">
    <property type="entry name" value="Lit"/>
</dbReference>
<dbReference type="Pfam" id="PF07314">
    <property type="entry name" value="Lit"/>
    <property type="match status" value="1"/>
</dbReference>
<dbReference type="KEGG" id="aau:AAur_1323"/>
<dbReference type="EMBL" id="CP000474">
    <property type="protein sequence ID" value="ABM10171.1"/>
    <property type="molecule type" value="Genomic_DNA"/>
</dbReference>
<evidence type="ECO:0000313" key="3">
    <source>
        <dbReference type="EMBL" id="ABM10171.1"/>
    </source>
</evidence>
<dbReference type="HOGENOM" id="CLU_038339_0_0_11"/>
<dbReference type="STRING" id="290340.AAur_1323"/>
<feature type="transmembrane region" description="Helical" evidence="2">
    <location>
        <begin position="304"/>
        <end position="327"/>
    </location>
</feature>
<evidence type="ECO:0000256" key="1">
    <source>
        <dbReference type="SAM" id="MobiDB-lite"/>
    </source>
</evidence>
<feature type="compositionally biased region" description="Acidic residues" evidence="1">
    <location>
        <begin position="434"/>
        <end position="449"/>
    </location>
</feature>
<accession>A1R4E2</accession>
<feature type="region of interest" description="Disordered" evidence="1">
    <location>
        <begin position="423"/>
        <end position="460"/>
    </location>
</feature>
<feature type="compositionally biased region" description="Basic and acidic residues" evidence="1">
    <location>
        <begin position="137"/>
        <end position="147"/>
    </location>
</feature>
<dbReference type="NCBIfam" id="TIGR01906">
    <property type="entry name" value="integ_TIGR01906"/>
    <property type="match status" value="1"/>
</dbReference>
<dbReference type="eggNOG" id="COG4478">
    <property type="taxonomic scope" value="Bacteria"/>
</dbReference>
<feature type="compositionally biased region" description="Low complexity" evidence="1">
    <location>
        <begin position="99"/>
        <end position="118"/>
    </location>
</feature>
<feature type="transmembrane region" description="Helical" evidence="2">
    <location>
        <begin position="211"/>
        <end position="232"/>
    </location>
</feature>
<keyword evidence="2" id="KW-0472">Membrane</keyword>
<keyword evidence="2" id="KW-1133">Transmembrane helix</keyword>
<feature type="compositionally biased region" description="Basic and acidic residues" evidence="1">
    <location>
        <begin position="186"/>
        <end position="202"/>
    </location>
</feature>